<sequence length="229" mass="26044">MEELSTSPLVTPLLFKPKALNPKRLDCFEQDLNHLLNQTLLKFNPTDPFDELKLWETLKEAWGTLRFSCIHHAICKEESVQEYYQTLYGAILLVVPSRFEQAQVSQVVILMILHIVVNTAPVNQRVRVNMSVATYSRIITALETLRECKLAIAILKRLPIEQSFQDGLMSIKLEGKGLQPAQYQEGGNQGRELVYQEKEVAKNTQIALGFTTDAQMRQAELSSDLQNNL</sequence>
<proteinExistence type="predicted"/>
<gene>
    <name evidence="1" type="ORF">FGO68_gene14964</name>
</gene>
<reference evidence="1" key="1">
    <citation type="submission" date="2019-06" db="EMBL/GenBank/DDBJ databases">
        <authorList>
            <person name="Zheng W."/>
        </authorList>
    </citation>
    <scope>NUCLEOTIDE SEQUENCE</scope>
    <source>
        <strain evidence="1">QDHG01</strain>
    </source>
</reference>
<evidence type="ECO:0000313" key="2">
    <source>
        <dbReference type="Proteomes" id="UP000785679"/>
    </source>
</evidence>
<dbReference type="InterPro" id="IPR019188">
    <property type="entry name" value="SNAPC1"/>
</dbReference>
<accession>A0A8J8SYV2</accession>
<keyword evidence="2" id="KW-1185">Reference proteome</keyword>
<dbReference type="Proteomes" id="UP000785679">
    <property type="component" value="Unassembled WGS sequence"/>
</dbReference>
<evidence type="ECO:0000313" key="1">
    <source>
        <dbReference type="EMBL" id="TNV75665.1"/>
    </source>
</evidence>
<protein>
    <submittedName>
        <fullName evidence="1">Uncharacterized protein</fullName>
    </submittedName>
</protein>
<organism evidence="1 2">
    <name type="scientific">Halteria grandinella</name>
    <dbReference type="NCBI Taxonomy" id="5974"/>
    <lineage>
        <taxon>Eukaryota</taxon>
        <taxon>Sar</taxon>
        <taxon>Alveolata</taxon>
        <taxon>Ciliophora</taxon>
        <taxon>Intramacronucleata</taxon>
        <taxon>Spirotrichea</taxon>
        <taxon>Stichotrichia</taxon>
        <taxon>Sporadotrichida</taxon>
        <taxon>Halteriidae</taxon>
        <taxon>Halteria</taxon>
    </lineage>
</organism>
<dbReference type="EMBL" id="RRYP01015101">
    <property type="protein sequence ID" value="TNV75665.1"/>
    <property type="molecule type" value="Genomic_DNA"/>
</dbReference>
<comment type="caution">
    <text evidence="1">The sequence shown here is derived from an EMBL/GenBank/DDBJ whole genome shotgun (WGS) entry which is preliminary data.</text>
</comment>
<name>A0A8J8SYV2_HALGN</name>
<dbReference type="Pfam" id="PF09808">
    <property type="entry name" value="SNAPC1"/>
    <property type="match status" value="1"/>
</dbReference>
<dbReference type="AlphaFoldDB" id="A0A8J8SYV2"/>